<evidence type="ECO:0000313" key="2">
    <source>
        <dbReference type="Proteomes" id="UP000709295"/>
    </source>
</evidence>
<reference evidence="1" key="1">
    <citation type="submission" date="2021-01" db="EMBL/GenBank/DDBJ databases">
        <title>Phytophthora aleatoria, a newly-described species from Pinus radiata is distinct from Phytophthora cactorum isolates based on comparative genomics.</title>
        <authorList>
            <person name="Mcdougal R."/>
            <person name="Panda P."/>
            <person name="Williams N."/>
            <person name="Studholme D.J."/>
        </authorList>
    </citation>
    <scope>NUCLEOTIDE SEQUENCE</scope>
    <source>
        <strain evidence="1">NZFS 4037</strain>
    </source>
</reference>
<accession>A0A8J5MCZ3</accession>
<gene>
    <name evidence="1" type="ORF">JG688_00015409</name>
</gene>
<dbReference type="EMBL" id="JAENGY010001664">
    <property type="protein sequence ID" value="KAG6947736.1"/>
    <property type="molecule type" value="Genomic_DNA"/>
</dbReference>
<evidence type="ECO:0000313" key="1">
    <source>
        <dbReference type="EMBL" id="KAG6947736.1"/>
    </source>
</evidence>
<dbReference type="Proteomes" id="UP000709295">
    <property type="component" value="Unassembled WGS sequence"/>
</dbReference>
<organism evidence="1 2">
    <name type="scientific">Phytophthora aleatoria</name>
    <dbReference type="NCBI Taxonomy" id="2496075"/>
    <lineage>
        <taxon>Eukaryota</taxon>
        <taxon>Sar</taxon>
        <taxon>Stramenopiles</taxon>
        <taxon>Oomycota</taxon>
        <taxon>Peronosporomycetes</taxon>
        <taxon>Peronosporales</taxon>
        <taxon>Peronosporaceae</taxon>
        <taxon>Phytophthora</taxon>
    </lineage>
</organism>
<proteinExistence type="predicted"/>
<keyword evidence="2" id="KW-1185">Reference proteome</keyword>
<comment type="caution">
    <text evidence="1">The sequence shown here is derived from an EMBL/GenBank/DDBJ whole genome shotgun (WGS) entry which is preliminary data.</text>
</comment>
<protein>
    <submittedName>
        <fullName evidence="1">Uncharacterized protein</fullName>
    </submittedName>
</protein>
<sequence length="71" mass="8263">MPQGLKSPFQHGHDIKYDLEISERRPETSAILAAACKFCIKFDSKPIRGQREREYNSDVLQARVPYRQLQT</sequence>
<dbReference type="AlphaFoldDB" id="A0A8J5MCZ3"/>
<name>A0A8J5MCZ3_9STRA</name>